<dbReference type="CDD" id="cd24033">
    <property type="entry name" value="ASKHA_NBD_NodU_CmcH-like_N"/>
    <property type="match status" value="1"/>
</dbReference>
<name>A0A918XQT4_9PROT</name>
<gene>
    <name evidence="4" type="ORF">GCM10017083_18700</name>
</gene>
<dbReference type="RefSeq" id="WP_189988658.1">
    <property type="nucleotide sequence ID" value="NZ_BMZS01000003.1"/>
</dbReference>
<dbReference type="Proteomes" id="UP000630353">
    <property type="component" value="Unassembled WGS sequence"/>
</dbReference>
<dbReference type="InterPro" id="IPR031730">
    <property type="entry name" value="Carbam_trans_C"/>
</dbReference>
<dbReference type="PANTHER" id="PTHR34847:SF1">
    <property type="entry name" value="NODULATION PROTEIN U"/>
    <property type="match status" value="1"/>
</dbReference>
<feature type="domain" description="Carbamoyltransferase" evidence="2">
    <location>
        <begin position="195"/>
        <end position="439"/>
    </location>
</feature>
<evidence type="ECO:0000256" key="1">
    <source>
        <dbReference type="ARBA" id="ARBA00006129"/>
    </source>
</evidence>
<dbReference type="Pfam" id="PF16861">
    <property type="entry name" value="Carbam_trans_C"/>
    <property type="match status" value="1"/>
</dbReference>
<comment type="similarity">
    <text evidence="1">Belongs to the NodU/CmcH family.</text>
</comment>
<dbReference type="InterPro" id="IPR038152">
    <property type="entry name" value="Carbam_trans_C_sf"/>
</dbReference>
<dbReference type="Pfam" id="PF02543">
    <property type="entry name" value="Carbam_trans_N"/>
    <property type="match status" value="1"/>
</dbReference>
<dbReference type="Gene3D" id="3.90.870.20">
    <property type="entry name" value="Carbamoyltransferase, C-terminal domain"/>
    <property type="match status" value="1"/>
</dbReference>
<protein>
    <recommendedName>
        <fullName evidence="6">Carbamoyltransferase</fullName>
    </recommendedName>
</protein>
<accession>A0A918XQT4</accession>
<dbReference type="InterPro" id="IPR003696">
    <property type="entry name" value="Carbtransf_dom"/>
</dbReference>
<sequence>MIVLGLSVAHDAGVTAIADGVTLGVHLRERFARRKRCALMTAETIEAALVRFGLDWNDVDAVAVASTQSWPFIFVDPDAFSFALADPTHDTLGFTPREQRAQARAQEWYRQRQSAAARRAGRIAGIRWNEYLDDDLGTIDPDRGVLANFEWSYTPPWWTRRFARTDVTEWARKVDELREVRFGYQPIEVGLRGVKKPGVIVPHHLAHAALAYYQSDAESAAVYTIDNGDAWSPEPGYVGGLFALGQGNRIIPIGPNYAYHGHLYQRTAEIFHLGHGGGAGKLMGLAPFGEPRFNKPDFVGNAYEIFGDDYAAGHKPDRFTVLDKFEAHTRAVVASGYPDPDAMLASHEPGAYGSQHLRRLEVDVAASAQALFEACTLNDVNTLSTALQEAGQRVGTLALGGGGALNCPTNSRVHADGPYGRVFVPPACDDSGLSQGAALALLHDVMDQPRTPFHSDSAGLAYQGSQYSQEAIADAVSACGSAVRARSLPDPAAEAANDLASGRVIGWFEGRSEIGPRALGHRSILADPRPETQWRRVNDLKSREHWRPFAPAVLREHAAEWFEGAPTPSPFMLFTAQVRSRAVPAITHVDGSSRIQTVDASCGVFHGVLDHFHRRTGIPLVMNTSFNGPAEPIVESPSDALRFLQESQLDAVYLDGLRVTRGDAAD</sequence>
<evidence type="ECO:0000313" key="5">
    <source>
        <dbReference type="Proteomes" id="UP000630353"/>
    </source>
</evidence>
<evidence type="ECO:0000259" key="2">
    <source>
        <dbReference type="Pfam" id="PF02543"/>
    </source>
</evidence>
<reference evidence="4" key="2">
    <citation type="submission" date="2020-09" db="EMBL/GenBank/DDBJ databases">
        <authorList>
            <person name="Sun Q."/>
            <person name="Kim S."/>
        </authorList>
    </citation>
    <scope>NUCLEOTIDE SEQUENCE</scope>
    <source>
        <strain evidence="4">KCTC 42651</strain>
    </source>
</reference>
<feature type="domain" description="Carbamoyltransferase C-terminal" evidence="3">
    <location>
        <begin position="496"/>
        <end position="660"/>
    </location>
</feature>
<evidence type="ECO:0000313" key="4">
    <source>
        <dbReference type="EMBL" id="GHD47843.1"/>
    </source>
</evidence>
<evidence type="ECO:0000259" key="3">
    <source>
        <dbReference type="Pfam" id="PF16861"/>
    </source>
</evidence>
<organism evidence="4 5">
    <name type="scientific">Thalassobaculum fulvum</name>
    <dbReference type="NCBI Taxonomy" id="1633335"/>
    <lineage>
        <taxon>Bacteria</taxon>
        <taxon>Pseudomonadati</taxon>
        <taxon>Pseudomonadota</taxon>
        <taxon>Alphaproteobacteria</taxon>
        <taxon>Rhodospirillales</taxon>
        <taxon>Thalassobaculaceae</taxon>
        <taxon>Thalassobaculum</taxon>
    </lineage>
</organism>
<keyword evidence="5" id="KW-1185">Reference proteome</keyword>
<dbReference type="EMBL" id="BMZS01000003">
    <property type="protein sequence ID" value="GHD47843.1"/>
    <property type="molecule type" value="Genomic_DNA"/>
</dbReference>
<proteinExistence type="inferred from homology"/>
<dbReference type="GO" id="GO:0003824">
    <property type="term" value="F:catalytic activity"/>
    <property type="evidence" value="ECO:0007669"/>
    <property type="project" value="InterPro"/>
</dbReference>
<evidence type="ECO:0008006" key="6">
    <source>
        <dbReference type="Google" id="ProtNLM"/>
    </source>
</evidence>
<dbReference type="Gene3D" id="3.30.420.40">
    <property type="match status" value="2"/>
</dbReference>
<dbReference type="InterPro" id="IPR051338">
    <property type="entry name" value="NodU/CmcH_Carbamoyltrnsfr"/>
</dbReference>
<comment type="caution">
    <text evidence="4">The sequence shown here is derived from an EMBL/GenBank/DDBJ whole genome shotgun (WGS) entry which is preliminary data.</text>
</comment>
<dbReference type="AlphaFoldDB" id="A0A918XQT4"/>
<reference evidence="4" key="1">
    <citation type="journal article" date="2014" name="Int. J. Syst. Evol. Microbiol.">
        <title>Complete genome sequence of Corynebacterium casei LMG S-19264T (=DSM 44701T), isolated from a smear-ripened cheese.</title>
        <authorList>
            <consortium name="US DOE Joint Genome Institute (JGI-PGF)"/>
            <person name="Walter F."/>
            <person name="Albersmeier A."/>
            <person name="Kalinowski J."/>
            <person name="Ruckert C."/>
        </authorList>
    </citation>
    <scope>NUCLEOTIDE SEQUENCE</scope>
    <source>
        <strain evidence="4">KCTC 42651</strain>
    </source>
</reference>
<dbReference type="PANTHER" id="PTHR34847">
    <property type="entry name" value="NODULATION PROTEIN U"/>
    <property type="match status" value="1"/>
</dbReference>